<keyword evidence="1" id="KW-0175">Coiled coil</keyword>
<dbReference type="InterPro" id="IPR032427">
    <property type="entry name" value="P22_portal"/>
</dbReference>
<name>A0A6M3IEU4_9ZZZZ</name>
<gene>
    <name evidence="2" type="ORF">MM415B01944_0005</name>
</gene>
<accession>A0A6M3IEU4</accession>
<sequence>MEYEGKDTQTKPGIKTFNGWVYDSYTYFADNRAEMWRDEEMYDGVQWTAEQAEVLRNYLGMYALTINRTFPTINMLLGMQALSKTDIGAKGRSKDDTDLTPIVSEGIKFVLEQNEGEFKIADAFRGAVIPGFSAIEVLKNPDPRKEKIKTAFRNWRGIWWDAYGSPWLETEDTRYVFTQRWVDMHDMVGMFPNKKGELENYYYTAAGDFSRLYPMGGGSAGAVFAEMDDREEFFRSAVWTDKKRKRLFPTQMWYTVRENALFATFSDGRCFEIEAGMPLNQQFELIQSCQEVIKAFVPKMRVAIFVGPILLVDSPTPHNHDEFPFAPFIGYLDRYKRPYGVPRQIRDMDIEVNKRRTSALAKLNARRVMMEEGAVTDVSELRREASRPDGVVILRRGFGDKVKIEDHRHDLRGQLELLQESEREIGETSGAVAEQMGTQSNAVSGVAIQNRQQKGATITAPLFQNQRRSKKRLGYLIVTSMQQHWKQEKVVRVTDTFKGVDRFIIFNEAVKGDGGSYAVKNSIDDIKFDIVVVEDTFSDLLREKYAEILIETTKRAAPEAIPLILDVAFEMLDFPRKQYVLMRLRQAFNLDVPVGDDLTKEEVAEQIKTARAKQEEVQQKIQTLDIEEKELKNEKIIAQIRKLLSQSQVSDRQAERSEVDAEVALVEQDRADDKLRIESGLKMLEMNKEEKEARREGKEGKVKG</sequence>
<proteinExistence type="predicted"/>
<dbReference type="AlphaFoldDB" id="A0A6M3IEU4"/>
<evidence type="ECO:0000313" key="2">
    <source>
        <dbReference type="EMBL" id="QJA56000.1"/>
    </source>
</evidence>
<feature type="coiled-coil region" evidence="1">
    <location>
        <begin position="600"/>
        <end position="646"/>
    </location>
</feature>
<dbReference type="Pfam" id="PF16510">
    <property type="entry name" value="P22_portal"/>
    <property type="match status" value="1"/>
</dbReference>
<evidence type="ECO:0000256" key="1">
    <source>
        <dbReference type="SAM" id="Coils"/>
    </source>
</evidence>
<reference evidence="2" key="1">
    <citation type="submission" date="2020-03" db="EMBL/GenBank/DDBJ databases">
        <title>The deep terrestrial virosphere.</title>
        <authorList>
            <person name="Holmfeldt K."/>
            <person name="Nilsson E."/>
            <person name="Simone D."/>
            <person name="Lopez-Fernandez M."/>
            <person name="Wu X."/>
            <person name="de Brujin I."/>
            <person name="Lundin D."/>
            <person name="Andersson A."/>
            <person name="Bertilsson S."/>
            <person name="Dopson M."/>
        </authorList>
    </citation>
    <scope>NUCLEOTIDE SEQUENCE</scope>
    <source>
        <strain evidence="2">MM415B01944</strain>
    </source>
</reference>
<organism evidence="2">
    <name type="scientific">viral metagenome</name>
    <dbReference type="NCBI Taxonomy" id="1070528"/>
    <lineage>
        <taxon>unclassified sequences</taxon>
        <taxon>metagenomes</taxon>
        <taxon>organismal metagenomes</taxon>
    </lineage>
</organism>
<dbReference type="EMBL" id="MT141194">
    <property type="protein sequence ID" value="QJA56000.1"/>
    <property type="molecule type" value="Genomic_DNA"/>
</dbReference>
<protein>
    <submittedName>
        <fullName evidence="2">Putative portal protein</fullName>
    </submittedName>
</protein>